<proteinExistence type="predicted"/>
<accession>A0A2Z6DYZ5</accession>
<evidence type="ECO:0000313" key="2">
    <source>
        <dbReference type="EMBL" id="BBD77727.1"/>
    </source>
</evidence>
<dbReference type="AlphaFoldDB" id="A0A2Z6DYZ5"/>
<dbReference type="KEGG" id="htl:HPTL_1465"/>
<feature type="domain" description="PBP" evidence="1">
    <location>
        <begin position="32"/>
        <end position="227"/>
    </location>
</feature>
<gene>
    <name evidence="2" type="ORF">HPTL_1465</name>
</gene>
<evidence type="ECO:0000259" key="1">
    <source>
        <dbReference type="Pfam" id="PF12849"/>
    </source>
</evidence>
<sequence>MVTWSRRRWLAAALTMGMVSRSWGQEAQVDAVRLATTTSVDHSGLLAWLAPQLRREAQVVLQVLALGTGKALAVLGRGDADFGITHDPEAEAAFLAQHPGWLRKPWLIGRFLLVGPKADPADVEGRPVTDAFVRIAETDAALFVSRGDQSGTHARERTLWAAAQIDPRARLGTRYRSVGQGMGPTLVIANEMAAYTLVDEGTWLALQARLPNLKVVIASDPLLDNPYAILVRETAWAHGTQDPIGRAAHWLWNARTAIANGFVLHGVHPLRPAP</sequence>
<dbReference type="Gene3D" id="3.40.190.10">
    <property type="entry name" value="Periplasmic binding protein-like II"/>
    <property type="match status" value="2"/>
</dbReference>
<dbReference type="PANTHER" id="PTHR37945">
    <property type="entry name" value="EXTRACELLULAR TUNGSTATE BINDING PROTEIN"/>
    <property type="match status" value="1"/>
</dbReference>
<dbReference type="InterPro" id="IPR052738">
    <property type="entry name" value="ABC-Tungstate_binding"/>
</dbReference>
<evidence type="ECO:0000313" key="3">
    <source>
        <dbReference type="Proteomes" id="UP000262004"/>
    </source>
</evidence>
<keyword evidence="3" id="KW-1185">Reference proteome</keyword>
<dbReference type="EMBL" id="AP018558">
    <property type="protein sequence ID" value="BBD77727.1"/>
    <property type="molecule type" value="Genomic_DNA"/>
</dbReference>
<reference evidence="2 3" key="1">
    <citation type="submission" date="2018-04" db="EMBL/GenBank/DDBJ databases">
        <title>Complete genome sequence of Hydrogenophilus thermoluteolus TH-1.</title>
        <authorList>
            <person name="Arai H."/>
        </authorList>
    </citation>
    <scope>NUCLEOTIDE SEQUENCE [LARGE SCALE GENOMIC DNA]</scope>
    <source>
        <strain evidence="2 3">TH-1</strain>
    </source>
</reference>
<dbReference type="SUPFAM" id="SSF53850">
    <property type="entry name" value="Periplasmic binding protein-like II"/>
    <property type="match status" value="1"/>
</dbReference>
<dbReference type="Proteomes" id="UP000262004">
    <property type="component" value="Chromosome"/>
</dbReference>
<protein>
    <submittedName>
        <fullName evidence="2">ABC transporter substrate-binding protein</fullName>
    </submittedName>
</protein>
<name>A0A2Z6DYZ5_HYDTE</name>
<dbReference type="InterPro" id="IPR024370">
    <property type="entry name" value="PBP_domain"/>
</dbReference>
<dbReference type="Pfam" id="PF12849">
    <property type="entry name" value="PBP_like_2"/>
    <property type="match status" value="1"/>
</dbReference>
<dbReference type="PANTHER" id="PTHR37945:SF1">
    <property type="entry name" value="EXTRACELLULAR TUNGSTATE BINDING PROTEIN"/>
    <property type="match status" value="1"/>
</dbReference>
<organism evidence="2 3">
    <name type="scientific">Hydrogenophilus thermoluteolus</name>
    <name type="common">Pseudomonas hydrogenothermophila</name>
    <dbReference type="NCBI Taxonomy" id="297"/>
    <lineage>
        <taxon>Bacteria</taxon>
        <taxon>Pseudomonadati</taxon>
        <taxon>Pseudomonadota</taxon>
        <taxon>Hydrogenophilia</taxon>
        <taxon>Hydrogenophilales</taxon>
        <taxon>Hydrogenophilaceae</taxon>
        <taxon>Hydrogenophilus</taxon>
    </lineage>
</organism>